<dbReference type="InterPro" id="IPR042115">
    <property type="entry name" value="PriA_3primeBD_sf"/>
</dbReference>
<dbReference type="GO" id="GO:0043138">
    <property type="term" value="F:3'-5' DNA helicase activity"/>
    <property type="evidence" value="ECO:0007669"/>
    <property type="project" value="TreeGrafter"/>
</dbReference>
<dbReference type="GO" id="GO:0006310">
    <property type="term" value="P:DNA recombination"/>
    <property type="evidence" value="ECO:0007669"/>
    <property type="project" value="TreeGrafter"/>
</dbReference>
<dbReference type="Gene3D" id="3.40.1440.60">
    <property type="entry name" value="PriA, 3(prime) DNA-binding domain"/>
    <property type="match status" value="1"/>
</dbReference>
<protein>
    <recommendedName>
        <fullName evidence="4">Primosomal protein N' 3' DNA-binding domain-containing protein</fullName>
    </recommendedName>
</protein>
<dbReference type="AlphaFoldDB" id="A0A382ZDU9"/>
<dbReference type="GO" id="GO:0005524">
    <property type="term" value="F:ATP binding"/>
    <property type="evidence" value="ECO:0007669"/>
    <property type="project" value="UniProtKB-KW"/>
</dbReference>
<keyword evidence="2" id="KW-0067">ATP-binding</keyword>
<evidence type="ECO:0000259" key="4">
    <source>
        <dbReference type="Pfam" id="PF17764"/>
    </source>
</evidence>
<name>A0A382ZDU9_9ZZZZ</name>
<dbReference type="GO" id="GO:0006270">
    <property type="term" value="P:DNA replication initiation"/>
    <property type="evidence" value="ECO:0007669"/>
    <property type="project" value="TreeGrafter"/>
</dbReference>
<dbReference type="InterPro" id="IPR041222">
    <property type="entry name" value="PriA_3primeBD"/>
</dbReference>
<dbReference type="Pfam" id="PF17764">
    <property type="entry name" value="PriA_3primeBD"/>
    <property type="match status" value="1"/>
</dbReference>
<dbReference type="GO" id="GO:0006302">
    <property type="term" value="P:double-strand break repair"/>
    <property type="evidence" value="ECO:0007669"/>
    <property type="project" value="TreeGrafter"/>
</dbReference>
<evidence type="ECO:0000256" key="2">
    <source>
        <dbReference type="ARBA" id="ARBA00022840"/>
    </source>
</evidence>
<accession>A0A382ZDU9</accession>
<gene>
    <name evidence="5" type="ORF">METZ01_LOCUS446233</name>
</gene>
<dbReference type="GO" id="GO:0003677">
    <property type="term" value="F:DNA binding"/>
    <property type="evidence" value="ECO:0007669"/>
    <property type="project" value="UniProtKB-KW"/>
</dbReference>
<feature type="non-terminal residue" evidence="5">
    <location>
        <position position="1"/>
    </location>
</feature>
<reference evidence="5" key="1">
    <citation type="submission" date="2018-05" db="EMBL/GenBank/DDBJ databases">
        <authorList>
            <person name="Lanie J.A."/>
            <person name="Ng W.-L."/>
            <person name="Kazmierczak K.M."/>
            <person name="Andrzejewski T.M."/>
            <person name="Davidsen T.M."/>
            <person name="Wayne K.J."/>
            <person name="Tettelin H."/>
            <person name="Glass J.I."/>
            <person name="Rusch D."/>
            <person name="Podicherti R."/>
            <person name="Tsui H.-C.T."/>
            <person name="Winkler M.E."/>
        </authorList>
    </citation>
    <scope>NUCLEOTIDE SEQUENCE</scope>
</reference>
<keyword evidence="1" id="KW-0547">Nucleotide-binding</keyword>
<evidence type="ECO:0000256" key="1">
    <source>
        <dbReference type="ARBA" id="ARBA00022741"/>
    </source>
</evidence>
<evidence type="ECO:0000313" key="5">
    <source>
        <dbReference type="EMBL" id="SVD93379.1"/>
    </source>
</evidence>
<dbReference type="PANTHER" id="PTHR30580:SF0">
    <property type="entry name" value="PRIMOSOMAL PROTEIN N"/>
    <property type="match status" value="1"/>
</dbReference>
<keyword evidence="3" id="KW-0238">DNA-binding</keyword>
<dbReference type="EMBL" id="UINC01182907">
    <property type="protein sequence ID" value="SVD93379.1"/>
    <property type="molecule type" value="Genomic_DNA"/>
</dbReference>
<feature type="domain" description="Primosomal protein N' 3' DNA-binding" evidence="4">
    <location>
        <begin position="2"/>
        <end position="98"/>
    </location>
</feature>
<dbReference type="PANTHER" id="PTHR30580">
    <property type="entry name" value="PRIMOSOMAL PROTEIN N"/>
    <property type="match status" value="1"/>
</dbReference>
<evidence type="ECO:0000256" key="3">
    <source>
        <dbReference type="ARBA" id="ARBA00023125"/>
    </source>
</evidence>
<organism evidence="5">
    <name type="scientific">marine metagenome</name>
    <dbReference type="NCBI Taxonomy" id="408172"/>
    <lineage>
        <taxon>unclassified sequences</taxon>
        <taxon>metagenomes</taxon>
        <taxon>ecological metagenomes</taxon>
    </lineage>
</organism>
<proteinExistence type="predicted"/>
<feature type="non-terminal residue" evidence="5">
    <location>
        <position position="201"/>
    </location>
</feature>
<sequence>VEVALPPPLARELTYGVPDELADEMQPGALVLVPVVQRLLTGIVLGPADIGELSPGKIRNIVQILDTSLLSPEVVEVCRWMAGYYIAPLGSALMAALPPGVKLSSNRLVQLRNTPPEQDHNDELAAKILDELTANGPLKVSTLKRRLDSKGLEKTLRTLRRTGHIEIAPVLDDKRTRVLNERCYRLPDEEAARTAIPEIEK</sequence>